<evidence type="ECO:0000256" key="8">
    <source>
        <dbReference type="ARBA" id="ARBA00038436"/>
    </source>
</evidence>
<dbReference type="Pfam" id="PF04290">
    <property type="entry name" value="DctQ"/>
    <property type="match status" value="1"/>
</dbReference>
<name>A0ABV0L4Z5_9GAMM</name>
<evidence type="ECO:0000313" key="11">
    <source>
        <dbReference type="EMBL" id="MEP7731473.1"/>
    </source>
</evidence>
<accession>A0ABV0L4Z5</accession>
<comment type="similarity">
    <text evidence="8 9">Belongs to the TRAP transporter small permease family.</text>
</comment>
<reference evidence="11 12" key="1">
    <citation type="submission" date="2024-05" db="EMBL/GenBank/DDBJ databases">
        <authorList>
            <person name="Busch G.E."/>
            <person name="Sharma I."/>
        </authorList>
    </citation>
    <scope>NUCLEOTIDE SEQUENCE [LARGE SCALE GENOMIC DNA]</scope>
    <source>
        <strain evidence="11 12">23GB23</strain>
    </source>
</reference>
<dbReference type="PANTHER" id="PTHR35011">
    <property type="entry name" value="2,3-DIKETO-L-GULONATE TRAP TRANSPORTER SMALL PERMEASE PROTEIN YIAM"/>
    <property type="match status" value="1"/>
</dbReference>
<evidence type="ECO:0000256" key="4">
    <source>
        <dbReference type="ARBA" id="ARBA00022519"/>
    </source>
</evidence>
<comment type="subunit">
    <text evidence="9">The complex comprises the extracytoplasmic solute receptor protein and the two transmembrane proteins.</text>
</comment>
<evidence type="ECO:0000256" key="6">
    <source>
        <dbReference type="ARBA" id="ARBA00022989"/>
    </source>
</evidence>
<feature type="transmembrane region" description="Helical" evidence="9">
    <location>
        <begin position="86"/>
        <end position="108"/>
    </location>
</feature>
<gene>
    <name evidence="11" type="ORF">ABKW32_18665</name>
</gene>
<feature type="transmembrane region" description="Helical" evidence="9">
    <location>
        <begin position="12"/>
        <end position="31"/>
    </location>
</feature>
<evidence type="ECO:0000256" key="1">
    <source>
        <dbReference type="ARBA" id="ARBA00004429"/>
    </source>
</evidence>
<dbReference type="InterPro" id="IPR055348">
    <property type="entry name" value="DctQ"/>
</dbReference>
<evidence type="ECO:0000313" key="12">
    <source>
        <dbReference type="Proteomes" id="UP001471651"/>
    </source>
</evidence>
<evidence type="ECO:0000256" key="9">
    <source>
        <dbReference type="RuleBase" id="RU369079"/>
    </source>
</evidence>
<keyword evidence="6 9" id="KW-1133">Transmembrane helix</keyword>
<keyword evidence="7 9" id="KW-0472">Membrane</keyword>
<comment type="caution">
    <text evidence="11">The sequence shown here is derived from an EMBL/GenBank/DDBJ whole genome shotgun (WGS) entry which is preliminary data.</text>
</comment>
<comment type="function">
    <text evidence="9">Part of the tripartite ATP-independent periplasmic (TRAP) transport system.</text>
</comment>
<protein>
    <recommendedName>
        <fullName evidence="9">TRAP transporter small permease protein</fullName>
    </recommendedName>
</protein>
<dbReference type="InterPro" id="IPR007387">
    <property type="entry name" value="TRAP_DctQ"/>
</dbReference>
<dbReference type="Proteomes" id="UP001471651">
    <property type="component" value="Unassembled WGS sequence"/>
</dbReference>
<evidence type="ECO:0000256" key="7">
    <source>
        <dbReference type="ARBA" id="ARBA00023136"/>
    </source>
</evidence>
<sequence>MKFLIHSFQSTIRFLLILSLSAMVMLTFGDVLGRRLFNTPIYGAHDLTEHLMALIVFCGLPLLTSVRGHLAVDLFDRFIMQPKMAWWRACISLMVATILFLIGYQFAVAAKEAVYIQEVSQELLIPRYYLYTVMSVSGFISGVAALLPESNNNMNNSDSAFTKSPLSEESGL</sequence>
<evidence type="ECO:0000259" key="10">
    <source>
        <dbReference type="Pfam" id="PF04290"/>
    </source>
</evidence>
<comment type="subcellular location">
    <subcellularLocation>
        <location evidence="1 9">Cell inner membrane</location>
        <topology evidence="1 9">Multi-pass membrane protein</topology>
    </subcellularLocation>
</comment>
<feature type="transmembrane region" description="Helical" evidence="9">
    <location>
        <begin position="128"/>
        <end position="147"/>
    </location>
</feature>
<keyword evidence="12" id="KW-1185">Reference proteome</keyword>
<proteinExistence type="inferred from homology"/>
<feature type="transmembrane region" description="Helical" evidence="9">
    <location>
        <begin position="51"/>
        <end position="74"/>
    </location>
</feature>
<keyword evidence="4 9" id="KW-0997">Cell inner membrane</keyword>
<evidence type="ECO:0000256" key="3">
    <source>
        <dbReference type="ARBA" id="ARBA00022475"/>
    </source>
</evidence>
<feature type="domain" description="Tripartite ATP-independent periplasmic transporters DctQ component" evidence="10">
    <location>
        <begin position="23"/>
        <end position="146"/>
    </location>
</feature>
<organism evidence="11 12">
    <name type="scientific">Marinomonas primoryensis</name>
    <dbReference type="NCBI Taxonomy" id="178399"/>
    <lineage>
        <taxon>Bacteria</taxon>
        <taxon>Pseudomonadati</taxon>
        <taxon>Pseudomonadota</taxon>
        <taxon>Gammaproteobacteria</taxon>
        <taxon>Oceanospirillales</taxon>
        <taxon>Oceanospirillaceae</taxon>
        <taxon>Marinomonas</taxon>
    </lineage>
</organism>
<keyword evidence="2 9" id="KW-0813">Transport</keyword>
<keyword evidence="5 9" id="KW-0812">Transmembrane</keyword>
<dbReference type="EMBL" id="JBDYKN010000033">
    <property type="protein sequence ID" value="MEP7731473.1"/>
    <property type="molecule type" value="Genomic_DNA"/>
</dbReference>
<keyword evidence="3" id="KW-1003">Cell membrane</keyword>
<dbReference type="RefSeq" id="WP_348578028.1">
    <property type="nucleotide sequence ID" value="NZ_JBDYKN010000033.1"/>
</dbReference>
<evidence type="ECO:0000256" key="2">
    <source>
        <dbReference type="ARBA" id="ARBA00022448"/>
    </source>
</evidence>
<evidence type="ECO:0000256" key="5">
    <source>
        <dbReference type="ARBA" id="ARBA00022692"/>
    </source>
</evidence>